<accession>A0A510X3B1</accession>
<dbReference type="CDD" id="cd00761">
    <property type="entry name" value="Glyco_tranf_GTA_type"/>
    <property type="match status" value="1"/>
</dbReference>
<gene>
    <name evidence="2" type="ORF">HPA02_01860</name>
</gene>
<sequence>MPKVTIVTPVYNSAEFLGETIESVLGQSFSDWEMVAVDDCSSDGSVELVKRYSEKDSRVRLIQLERNSGAAVARNIAIEEAKGRYIAFLDSDDLWLPKKLERHISFIEEADAALSYTAYERITEAGERTGVVVTPPESLAYDDLLKSNRIGCLTVVYDTQKIGKVTMPLIRKRQDYGLWLKILRDSGPAIGLCEALSLYRERDGSISSNKVEMVKYHWSLFRDIEGLSRVKSAYYLLCNIWNKVLRG</sequence>
<dbReference type="SUPFAM" id="SSF53448">
    <property type="entry name" value="Nucleotide-diphospho-sugar transferases"/>
    <property type="match status" value="1"/>
</dbReference>
<keyword evidence="2" id="KW-0808">Transferase</keyword>
<dbReference type="RefSeq" id="WP_222593965.1">
    <property type="nucleotide sequence ID" value="NZ_BJUK01000002.1"/>
</dbReference>
<dbReference type="Proteomes" id="UP000321275">
    <property type="component" value="Unassembled WGS sequence"/>
</dbReference>
<organism evidence="2 3">
    <name type="scientific">Bisbaumannia pacifica</name>
    <dbReference type="NCBI Taxonomy" id="77098"/>
    <lineage>
        <taxon>Bacteria</taxon>
        <taxon>Pseudomonadati</taxon>
        <taxon>Pseudomonadota</taxon>
        <taxon>Gammaproteobacteria</taxon>
        <taxon>Oceanospirillales</taxon>
        <taxon>Halomonadaceae</taxon>
        <taxon>Bisbaumannia</taxon>
    </lineage>
</organism>
<comment type="caution">
    <text evidence="2">The sequence shown here is derived from an EMBL/GenBank/DDBJ whole genome shotgun (WGS) entry which is preliminary data.</text>
</comment>
<dbReference type="InterPro" id="IPR050834">
    <property type="entry name" value="Glycosyltransf_2"/>
</dbReference>
<dbReference type="InterPro" id="IPR001173">
    <property type="entry name" value="Glyco_trans_2-like"/>
</dbReference>
<dbReference type="Gene3D" id="3.90.550.10">
    <property type="entry name" value="Spore Coat Polysaccharide Biosynthesis Protein SpsA, Chain A"/>
    <property type="match status" value="1"/>
</dbReference>
<evidence type="ECO:0000259" key="1">
    <source>
        <dbReference type="Pfam" id="PF00535"/>
    </source>
</evidence>
<protein>
    <submittedName>
        <fullName evidence="2">Glycosyl transferase</fullName>
    </submittedName>
</protein>
<dbReference type="GO" id="GO:0016740">
    <property type="term" value="F:transferase activity"/>
    <property type="evidence" value="ECO:0007669"/>
    <property type="project" value="UniProtKB-KW"/>
</dbReference>
<name>A0A510X3B1_9GAMM</name>
<dbReference type="EMBL" id="BJUK01000002">
    <property type="protein sequence ID" value="GEK45903.1"/>
    <property type="molecule type" value="Genomic_DNA"/>
</dbReference>
<dbReference type="PANTHER" id="PTHR43685">
    <property type="entry name" value="GLYCOSYLTRANSFERASE"/>
    <property type="match status" value="1"/>
</dbReference>
<dbReference type="PANTHER" id="PTHR43685:SF2">
    <property type="entry name" value="GLYCOSYLTRANSFERASE 2-LIKE DOMAIN-CONTAINING PROTEIN"/>
    <property type="match status" value="1"/>
</dbReference>
<dbReference type="AlphaFoldDB" id="A0A510X3B1"/>
<feature type="domain" description="Glycosyltransferase 2-like" evidence="1">
    <location>
        <begin position="5"/>
        <end position="124"/>
    </location>
</feature>
<proteinExistence type="predicted"/>
<evidence type="ECO:0000313" key="2">
    <source>
        <dbReference type="EMBL" id="GEK45903.1"/>
    </source>
</evidence>
<evidence type="ECO:0000313" key="3">
    <source>
        <dbReference type="Proteomes" id="UP000321275"/>
    </source>
</evidence>
<dbReference type="FunFam" id="3.90.550.10:FF:000130">
    <property type="entry name" value="Family 2 glycosyl transferase"/>
    <property type="match status" value="1"/>
</dbReference>
<dbReference type="Pfam" id="PF00535">
    <property type="entry name" value="Glycos_transf_2"/>
    <property type="match status" value="1"/>
</dbReference>
<reference evidence="2 3" key="1">
    <citation type="submission" date="2019-07" db="EMBL/GenBank/DDBJ databases">
        <title>Whole genome shotgun sequence of Halomonas pacifica NBRC 102220.</title>
        <authorList>
            <person name="Hosoyama A."/>
            <person name="Uohara A."/>
            <person name="Ohji S."/>
            <person name="Ichikawa N."/>
        </authorList>
    </citation>
    <scope>NUCLEOTIDE SEQUENCE [LARGE SCALE GENOMIC DNA]</scope>
    <source>
        <strain evidence="2 3">NBRC 102220</strain>
    </source>
</reference>
<keyword evidence="3" id="KW-1185">Reference proteome</keyword>
<dbReference type="InterPro" id="IPR029044">
    <property type="entry name" value="Nucleotide-diphossugar_trans"/>
</dbReference>